<dbReference type="STRING" id="1206085.SAMN05443575_2628"/>
<evidence type="ECO:0000256" key="5">
    <source>
        <dbReference type="ARBA" id="ARBA00023136"/>
    </source>
</evidence>
<feature type="compositionally biased region" description="Low complexity" evidence="6">
    <location>
        <begin position="326"/>
        <end position="336"/>
    </location>
</feature>
<comment type="subcellular location">
    <subcellularLocation>
        <location evidence="1">Cell membrane</location>
        <topology evidence="1">Multi-pass membrane protein</topology>
    </subcellularLocation>
</comment>
<keyword evidence="9" id="KW-1185">Reference proteome</keyword>
<dbReference type="InterPro" id="IPR017039">
    <property type="entry name" value="Virul_fac_BrkB"/>
</dbReference>
<evidence type="ECO:0000256" key="6">
    <source>
        <dbReference type="SAM" id="MobiDB-lite"/>
    </source>
</evidence>
<evidence type="ECO:0000256" key="4">
    <source>
        <dbReference type="ARBA" id="ARBA00022989"/>
    </source>
</evidence>
<dbReference type="PANTHER" id="PTHR30213">
    <property type="entry name" value="INNER MEMBRANE PROTEIN YHJD"/>
    <property type="match status" value="1"/>
</dbReference>
<feature type="transmembrane region" description="Helical" evidence="7">
    <location>
        <begin position="245"/>
        <end position="267"/>
    </location>
</feature>
<accession>A0A1M5M4S2</accession>
<gene>
    <name evidence="8" type="ORF">SAMN05443575_2628</name>
</gene>
<proteinExistence type="predicted"/>
<feature type="transmembrane region" description="Helical" evidence="7">
    <location>
        <begin position="212"/>
        <end position="233"/>
    </location>
</feature>
<feature type="transmembrane region" description="Helical" evidence="7">
    <location>
        <begin position="25"/>
        <end position="47"/>
    </location>
</feature>
<organism evidence="8 9">
    <name type="scientific">Jatrophihabitans endophyticus</name>
    <dbReference type="NCBI Taxonomy" id="1206085"/>
    <lineage>
        <taxon>Bacteria</taxon>
        <taxon>Bacillati</taxon>
        <taxon>Actinomycetota</taxon>
        <taxon>Actinomycetes</taxon>
        <taxon>Jatrophihabitantales</taxon>
        <taxon>Jatrophihabitantaceae</taxon>
        <taxon>Jatrophihabitans</taxon>
    </lineage>
</organism>
<feature type="compositionally biased region" description="Gly residues" evidence="6">
    <location>
        <begin position="313"/>
        <end position="322"/>
    </location>
</feature>
<evidence type="ECO:0000256" key="7">
    <source>
        <dbReference type="SAM" id="Phobius"/>
    </source>
</evidence>
<keyword evidence="2" id="KW-1003">Cell membrane</keyword>
<feature type="region of interest" description="Disordered" evidence="6">
    <location>
        <begin position="278"/>
        <end position="359"/>
    </location>
</feature>
<feature type="transmembrane region" description="Helical" evidence="7">
    <location>
        <begin position="95"/>
        <end position="115"/>
    </location>
</feature>
<dbReference type="Proteomes" id="UP000186132">
    <property type="component" value="Unassembled WGS sequence"/>
</dbReference>
<feature type="transmembrane region" description="Helical" evidence="7">
    <location>
        <begin position="180"/>
        <end position="200"/>
    </location>
</feature>
<keyword evidence="5 7" id="KW-0472">Membrane</keyword>
<dbReference type="Pfam" id="PF03631">
    <property type="entry name" value="Virul_fac_BrkB"/>
    <property type="match status" value="1"/>
</dbReference>
<dbReference type="EMBL" id="FQVU01000003">
    <property type="protein sequence ID" value="SHG72236.1"/>
    <property type="molecule type" value="Genomic_DNA"/>
</dbReference>
<keyword evidence="3 7" id="KW-0812">Transmembrane</keyword>
<evidence type="ECO:0000313" key="9">
    <source>
        <dbReference type="Proteomes" id="UP000186132"/>
    </source>
</evidence>
<evidence type="ECO:0000256" key="2">
    <source>
        <dbReference type="ARBA" id="ARBA00022475"/>
    </source>
</evidence>
<name>A0A1M5M4S2_9ACTN</name>
<feature type="transmembrane region" description="Helical" evidence="7">
    <location>
        <begin position="136"/>
        <end position="157"/>
    </location>
</feature>
<reference evidence="8 9" key="1">
    <citation type="submission" date="2016-11" db="EMBL/GenBank/DDBJ databases">
        <authorList>
            <person name="Jaros S."/>
            <person name="Januszkiewicz K."/>
            <person name="Wedrychowicz H."/>
        </authorList>
    </citation>
    <scope>NUCLEOTIDE SEQUENCE [LARGE SCALE GENOMIC DNA]</scope>
    <source>
        <strain evidence="8 9">DSM 45627</strain>
    </source>
</reference>
<protein>
    <submittedName>
        <fullName evidence="8">Membrane protein</fullName>
    </submittedName>
</protein>
<evidence type="ECO:0000313" key="8">
    <source>
        <dbReference type="EMBL" id="SHG72236.1"/>
    </source>
</evidence>
<evidence type="ECO:0000256" key="3">
    <source>
        <dbReference type="ARBA" id="ARBA00022692"/>
    </source>
</evidence>
<dbReference type="GO" id="GO:0005886">
    <property type="term" value="C:plasma membrane"/>
    <property type="evidence" value="ECO:0007669"/>
    <property type="project" value="UniProtKB-SubCell"/>
</dbReference>
<dbReference type="AlphaFoldDB" id="A0A1M5M4S2"/>
<sequence length="359" mass="39059">MTPVLLKRAVVKAWQDRVLGLSAEAAFWQMLSLPSLFLALVASLGYVSGWFGDGTVDRTELQIENTLSRAFSPEVVDKVIAPILREVLRGDRVDIISIGFALALWAGSSATATFVNTITIAYDMRDLRGPVRSRLLALWLFLGTVLLGVFLLPMLVLGPELLRRPFPESSRQTVSRVIDVGYYPVLVLVLMLGLTTFYKLAPPRRLPWHRGLPGATLALLVFLAGSAGLRAYISFILDQNHAYGTLAAPIAALLFFFILALGVLLGAEFNAAVEQQKPSRARQHRVLDPRNWQVFSGPTPVVDPDGGRPAGETTGGDRGANEGGEPPTSAARSWRAPAPPSWRRRSAGAGSDRQARRLS</sequence>
<keyword evidence="4 7" id="KW-1133">Transmembrane helix</keyword>
<dbReference type="PANTHER" id="PTHR30213:SF0">
    <property type="entry name" value="UPF0761 MEMBRANE PROTEIN YIHY"/>
    <property type="match status" value="1"/>
</dbReference>
<evidence type="ECO:0000256" key="1">
    <source>
        <dbReference type="ARBA" id="ARBA00004651"/>
    </source>
</evidence>